<reference evidence="1 2" key="1">
    <citation type="journal article" date="2023" name="Life. Sci Alliance">
        <title>Evolutionary insights into 3D genome organization and epigenetic landscape of Vigna mungo.</title>
        <authorList>
            <person name="Junaid A."/>
            <person name="Singh B."/>
            <person name="Bhatia S."/>
        </authorList>
    </citation>
    <scope>NUCLEOTIDE SEQUENCE [LARGE SCALE GENOMIC DNA]</scope>
    <source>
        <strain evidence="1">Urdbean</strain>
    </source>
</reference>
<proteinExistence type="predicted"/>
<organism evidence="1 2">
    <name type="scientific">Vigna mungo</name>
    <name type="common">Black gram</name>
    <name type="synonym">Phaseolus mungo</name>
    <dbReference type="NCBI Taxonomy" id="3915"/>
    <lineage>
        <taxon>Eukaryota</taxon>
        <taxon>Viridiplantae</taxon>
        <taxon>Streptophyta</taxon>
        <taxon>Embryophyta</taxon>
        <taxon>Tracheophyta</taxon>
        <taxon>Spermatophyta</taxon>
        <taxon>Magnoliopsida</taxon>
        <taxon>eudicotyledons</taxon>
        <taxon>Gunneridae</taxon>
        <taxon>Pentapetalae</taxon>
        <taxon>rosids</taxon>
        <taxon>fabids</taxon>
        <taxon>Fabales</taxon>
        <taxon>Fabaceae</taxon>
        <taxon>Papilionoideae</taxon>
        <taxon>50 kb inversion clade</taxon>
        <taxon>NPAAA clade</taxon>
        <taxon>indigoferoid/millettioid clade</taxon>
        <taxon>Phaseoleae</taxon>
        <taxon>Vigna</taxon>
    </lineage>
</organism>
<sequence length="171" mass="18643">MHVPLPQPLVEVPVGITLLPVPLLPVRTPRPAVRLALGSGKGPKPLHPTRFEFTLVGGSRRPGKLPLPARLPFLPLTLVHTPVSPQILPRSARCVAREAPHVDVTAGQPLLHRPATYFRFLLARRNSSAPCFYPVNISLRFWGFAPALLYNFLAHFSGAVDGGCVINAFTM</sequence>
<name>A0AAQ3P4T8_VIGMU</name>
<keyword evidence="2" id="KW-1185">Reference proteome</keyword>
<protein>
    <submittedName>
        <fullName evidence="1">Uncharacterized protein</fullName>
    </submittedName>
</protein>
<evidence type="ECO:0000313" key="1">
    <source>
        <dbReference type="EMBL" id="WVZ20682.1"/>
    </source>
</evidence>
<dbReference type="AlphaFoldDB" id="A0AAQ3P4T8"/>
<evidence type="ECO:0000313" key="2">
    <source>
        <dbReference type="Proteomes" id="UP001374535"/>
    </source>
</evidence>
<accession>A0AAQ3P4T8</accession>
<dbReference type="EMBL" id="CP144699">
    <property type="protein sequence ID" value="WVZ20682.1"/>
    <property type="molecule type" value="Genomic_DNA"/>
</dbReference>
<gene>
    <name evidence="1" type="ORF">V8G54_008004</name>
</gene>
<dbReference type="Proteomes" id="UP001374535">
    <property type="component" value="Chromosome 2"/>
</dbReference>